<gene>
    <name evidence="6" type="ORF">HYN46_03690</name>
</gene>
<accession>A0A345P429</accession>
<feature type="transmembrane region" description="Helical" evidence="4">
    <location>
        <begin position="146"/>
        <end position="164"/>
    </location>
</feature>
<comment type="catalytic activity">
    <reaction evidence="3">
        <text>2 GTP = 3',3'-c-di-GMP + 2 diphosphate</text>
        <dbReference type="Rhea" id="RHEA:24898"/>
        <dbReference type="ChEBI" id="CHEBI:33019"/>
        <dbReference type="ChEBI" id="CHEBI:37565"/>
        <dbReference type="ChEBI" id="CHEBI:58805"/>
        <dbReference type="EC" id="2.7.7.65"/>
    </reaction>
</comment>
<feature type="transmembrane region" description="Helical" evidence="4">
    <location>
        <begin position="24"/>
        <end position="45"/>
    </location>
</feature>
<sequence>MHHLKSWRRYVSAALEWSSVDKGLILLAVIIPIFIQYFLWSLYVLNRADRETLINVNMALSFVKIEVSLVIISLVIIATGLYLRKKIPNLIFFQHIALQFFSLSLVLMSYSIGTASFCAGLVLLGAPVFGFILLDRKAVWWATGNALVALIALSYATAYDWLPYAPVMIPPSNHTSTLFWMNSFFFFAAPFFILIIIMADQLLVWWREREERIRVISRTDALTGIHNRMSILDFLNHEMVRAARLNEPLTIALLDLDHFKKVNDNWGHPTGDRVLKDAAKVFRQNIRNCDVLGRYGGEEFIIILPGADSEEGRKVIERCRTKLAETDILTDSESLIQVTASFGMVSIHGQWVESHQLIQIADRALYQAKHNGRNRIEVASL</sequence>
<dbReference type="GO" id="GO:0052621">
    <property type="term" value="F:diguanylate cyclase activity"/>
    <property type="evidence" value="ECO:0007669"/>
    <property type="project" value="UniProtKB-EC"/>
</dbReference>
<comment type="cofactor">
    <cofactor evidence="1">
        <name>Mg(2+)</name>
        <dbReference type="ChEBI" id="CHEBI:18420"/>
    </cofactor>
</comment>
<evidence type="ECO:0000313" key="7">
    <source>
        <dbReference type="Proteomes" id="UP000253940"/>
    </source>
</evidence>
<evidence type="ECO:0000256" key="4">
    <source>
        <dbReference type="SAM" id="Phobius"/>
    </source>
</evidence>
<dbReference type="FunFam" id="3.30.70.270:FF:000001">
    <property type="entry name" value="Diguanylate cyclase domain protein"/>
    <property type="match status" value="1"/>
</dbReference>
<dbReference type="InterPro" id="IPR000160">
    <property type="entry name" value="GGDEF_dom"/>
</dbReference>
<dbReference type="PROSITE" id="PS50887">
    <property type="entry name" value="GGDEF"/>
    <property type="match status" value="1"/>
</dbReference>
<name>A0A345P429_9GAMM</name>
<dbReference type="AlphaFoldDB" id="A0A345P429"/>
<dbReference type="PANTHER" id="PTHR45138">
    <property type="entry name" value="REGULATORY COMPONENTS OF SENSORY TRANSDUCTION SYSTEM"/>
    <property type="match status" value="1"/>
</dbReference>
<dbReference type="KEGG" id="mbah:HYN46_03690"/>
<dbReference type="Proteomes" id="UP000253940">
    <property type="component" value="Chromosome"/>
</dbReference>
<feature type="transmembrane region" description="Helical" evidence="4">
    <location>
        <begin position="90"/>
        <end position="108"/>
    </location>
</feature>
<evidence type="ECO:0000256" key="2">
    <source>
        <dbReference type="ARBA" id="ARBA00012528"/>
    </source>
</evidence>
<dbReference type="SUPFAM" id="SSF55073">
    <property type="entry name" value="Nucleotide cyclase"/>
    <property type="match status" value="1"/>
</dbReference>
<evidence type="ECO:0000256" key="3">
    <source>
        <dbReference type="ARBA" id="ARBA00034247"/>
    </source>
</evidence>
<keyword evidence="4" id="KW-1133">Transmembrane helix</keyword>
<protein>
    <recommendedName>
        <fullName evidence="2">diguanylate cyclase</fullName>
        <ecNumber evidence="2">2.7.7.65</ecNumber>
    </recommendedName>
</protein>
<dbReference type="PANTHER" id="PTHR45138:SF9">
    <property type="entry name" value="DIGUANYLATE CYCLASE DGCM-RELATED"/>
    <property type="match status" value="1"/>
</dbReference>
<proteinExistence type="predicted"/>
<evidence type="ECO:0000313" key="6">
    <source>
        <dbReference type="EMBL" id="AXI02038.1"/>
    </source>
</evidence>
<dbReference type="EC" id="2.7.7.65" evidence="2"/>
<feature type="transmembrane region" description="Helical" evidence="4">
    <location>
        <begin position="184"/>
        <end position="206"/>
    </location>
</feature>
<keyword evidence="7" id="KW-1185">Reference proteome</keyword>
<feature type="transmembrane region" description="Helical" evidence="4">
    <location>
        <begin position="65"/>
        <end position="83"/>
    </location>
</feature>
<dbReference type="NCBIfam" id="TIGR00254">
    <property type="entry name" value="GGDEF"/>
    <property type="match status" value="1"/>
</dbReference>
<dbReference type="EMBL" id="CP031222">
    <property type="protein sequence ID" value="AXI02038.1"/>
    <property type="molecule type" value="Genomic_DNA"/>
</dbReference>
<dbReference type="CDD" id="cd01949">
    <property type="entry name" value="GGDEF"/>
    <property type="match status" value="1"/>
</dbReference>
<keyword evidence="4" id="KW-0472">Membrane</keyword>
<dbReference type="OrthoDB" id="9812260at2"/>
<dbReference type="InterPro" id="IPR050469">
    <property type="entry name" value="Diguanylate_Cyclase"/>
</dbReference>
<dbReference type="RefSeq" id="WP_114898148.1">
    <property type="nucleotide sequence ID" value="NZ_CP031222.1"/>
</dbReference>
<evidence type="ECO:0000256" key="1">
    <source>
        <dbReference type="ARBA" id="ARBA00001946"/>
    </source>
</evidence>
<feature type="transmembrane region" description="Helical" evidence="4">
    <location>
        <begin position="114"/>
        <end position="134"/>
    </location>
</feature>
<feature type="domain" description="GGDEF" evidence="5">
    <location>
        <begin position="247"/>
        <end position="381"/>
    </location>
</feature>
<reference evidence="6 7" key="1">
    <citation type="submission" date="2018-07" db="EMBL/GenBank/DDBJ databases">
        <title>Genome sequencing of Moraxellaceae gen. HYN0046.</title>
        <authorList>
            <person name="Kim M."/>
            <person name="Yi H."/>
        </authorList>
    </citation>
    <scope>NUCLEOTIDE SEQUENCE [LARGE SCALE GENOMIC DNA]</scope>
    <source>
        <strain evidence="6 7">HYN0046</strain>
    </source>
</reference>
<evidence type="ECO:0000259" key="5">
    <source>
        <dbReference type="PROSITE" id="PS50887"/>
    </source>
</evidence>
<organism evidence="6 7">
    <name type="scientific">Aquirhabdus parva</name>
    <dbReference type="NCBI Taxonomy" id="2283318"/>
    <lineage>
        <taxon>Bacteria</taxon>
        <taxon>Pseudomonadati</taxon>
        <taxon>Pseudomonadota</taxon>
        <taxon>Gammaproteobacteria</taxon>
        <taxon>Moraxellales</taxon>
        <taxon>Moraxellaceae</taxon>
        <taxon>Aquirhabdus</taxon>
    </lineage>
</organism>
<keyword evidence="4" id="KW-0812">Transmembrane</keyword>
<dbReference type="InterPro" id="IPR029787">
    <property type="entry name" value="Nucleotide_cyclase"/>
</dbReference>
<dbReference type="Gene3D" id="3.30.70.270">
    <property type="match status" value="1"/>
</dbReference>
<dbReference type="SMART" id="SM00267">
    <property type="entry name" value="GGDEF"/>
    <property type="match status" value="1"/>
</dbReference>
<dbReference type="Pfam" id="PF00990">
    <property type="entry name" value="GGDEF"/>
    <property type="match status" value="1"/>
</dbReference>
<dbReference type="InterPro" id="IPR043128">
    <property type="entry name" value="Rev_trsase/Diguanyl_cyclase"/>
</dbReference>